<dbReference type="InterPro" id="IPR032557">
    <property type="entry name" value="DUF4935"/>
</dbReference>
<name>A0ABV4MM61_9VIBR</name>
<reference evidence="2 3" key="1">
    <citation type="submission" date="2024-06" db="EMBL/GenBank/DDBJ databases">
        <authorList>
            <person name="Steensen K."/>
            <person name="Seneca J."/>
            <person name="Bartlau N."/>
            <person name="Yu A.X."/>
            <person name="Polz M.F."/>
        </authorList>
    </citation>
    <scope>NUCLEOTIDE SEQUENCE [LARGE SCALE GENOMIC DNA]</scope>
    <source>
        <strain evidence="2 3">1F146</strain>
    </source>
</reference>
<keyword evidence="3" id="KW-1185">Reference proteome</keyword>
<protein>
    <submittedName>
        <fullName evidence="2">PIN domain-containing protein</fullName>
    </submittedName>
</protein>
<evidence type="ECO:0000259" key="1">
    <source>
        <dbReference type="Pfam" id="PF16289"/>
    </source>
</evidence>
<evidence type="ECO:0000313" key="2">
    <source>
        <dbReference type="EMBL" id="MEZ8210658.1"/>
    </source>
</evidence>
<accession>A0ABV4MM61</accession>
<feature type="domain" description="DUF4935" evidence="1">
    <location>
        <begin position="19"/>
        <end position="188"/>
    </location>
</feature>
<comment type="caution">
    <text evidence="2">The sequence shown here is derived from an EMBL/GenBank/DDBJ whole genome shotgun (WGS) entry which is preliminary data.</text>
</comment>
<dbReference type="EMBL" id="JBGOOS010000032">
    <property type="protein sequence ID" value="MEZ8210658.1"/>
    <property type="molecule type" value="Genomic_DNA"/>
</dbReference>
<gene>
    <name evidence="2" type="ORF">ACED39_17930</name>
</gene>
<sequence length="380" mass="42599">MTSVFGGFMTTCSKDYGAILVDTSIFDAHGLRLEKGLLGKLHQFKESDIEYIFPDVIKNEVQNHLEKKVKVSRSALEKALNDAGDHLFFDGSELNDAKSLLIDSKEVEEIAQSRVNNFISNSGALVLDCGEYVSVSDLLKKYFQNEPPFAETGKKKNEFPDAIILMAVEAWAEEHGIEVLAVARDGDWENYCNDSEYIDYTEDFSDALSKFNKATAPFAFLSTLIEACDNHEAVEFIEKIRERVSAYFDGFTPDQEADSFLYWEPEGCSGWLSDFELADSNFKIVDHDEDYIVLEVNANITIEAEGEFSLSQYDSIDRDHVYLGGVTATAEEEFTSEILITITGDLTGELSDLDIDEVEVVDPISSIDFGNIEPDYSDYD</sequence>
<proteinExistence type="predicted"/>
<evidence type="ECO:0000313" key="3">
    <source>
        <dbReference type="Proteomes" id="UP001569151"/>
    </source>
</evidence>
<dbReference type="Proteomes" id="UP001569151">
    <property type="component" value="Unassembled WGS sequence"/>
</dbReference>
<dbReference type="Pfam" id="PF16289">
    <property type="entry name" value="PIN_12"/>
    <property type="match status" value="1"/>
</dbReference>
<organism evidence="2 3">
    <name type="scientific">Vibrio bivalvicida</name>
    <dbReference type="NCBI Taxonomy" id="1276888"/>
    <lineage>
        <taxon>Bacteria</taxon>
        <taxon>Pseudomonadati</taxon>
        <taxon>Pseudomonadota</taxon>
        <taxon>Gammaproteobacteria</taxon>
        <taxon>Vibrionales</taxon>
        <taxon>Vibrionaceae</taxon>
        <taxon>Vibrio</taxon>
        <taxon>Vibrio oreintalis group</taxon>
    </lineage>
</organism>
<dbReference type="RefSeq" id="WP_371719956.1">
    <property type="nucleotide sequence ID" value="NZ_JBGOOF010000035.1"/>
</dbReference>